<reference evidence="1 2" key="1">
    <citation type="submission" date="2021-01" db="EMBL/GenBank/DDBJ databases">
        <title>Genomic Encyclopedia of Type Strains, Phase IV (KMG-IV): sequencing the most valuable type-strain genomes for metagenomic binning, comparative biology and taxonomic classification.</title>
        <authorList>
            <person name="Goeker M."/>
        </authorList>
    </citation>
    <scope>NUCLEOTIDE SEQUENCE [LARGE SCALE GENOMIC DNA]</scope>
    <source>
        <strain evidence="1 2">DSM 24834</strain>
    </source>
</reference>
<sequence length="64" mass="7480">MDKDTIVSLLEGLRKRETEEITIAKEDFLDFRSVLVKEPDFKHFRGIAQHGGSVIYRFLNEPRS</sequence>
<name>A0ABS2NFT2_9BACI</name>
<evidence type="ECO:0000313" key="2">
    <source>
        <dbReference type="Proteomes" id="UP001646157"/>
    </source>
</evidence>
<comment type="caution">
    <text evidence="1">The sequence shown here is derived from an EMBL/GenBank/DDBJ whole genome shotgun (WGS) entry which is preliminary data.</text>
</comment>
<keyword evidence="2" id="KW-1185">Reference proteome</keyword>
<evidence type="ECO:0000313" key="1">
    <source>
        <dbReference type="EMBL" id="MBM7586624.1"/>
    </source>
</evidence>
<organism evidence="1 2">
    <name type="scientific">Rossellomorea pakistanensis</name>
    <dbReference type="NCBI Taxonomy" id="992288"/>
    <lineage>
        <taxon>Bacteria</taxon>
        <taxon>Bacillati</taxon>
        <taxon>Bacillota</taxon>
        <taxon>Bacilli</taxon>
        <taxon>Bacillales</taxon>
        <taxon>Bacillaceae</taxon>
        <taxon>Rossellomorea</taxon>
    </lineage>
</organism>
<gene>
    <name evidence="1" type="ORF">JOC86_003176</name>
</gene>
<dbReference type="EMBL" id="JAFBDZ010000003">
    <property type="protein sequence ID" value="MBM7586624.1"/>
    <property type="molecule type" value="Genomic_DNA"/>
</dbReference>
<accession>A0ABS2NFT2</accession>
<protein>
    <recommendedName>
        <fullName evidence="3">Abortive phage infection protein</fullName>
    </recommendedName>
</protein>
<dbReference type="Proteomes" id="UP001646157">
    <property type="component" value="Unassembled WGS sequence"/>
</dbReference>
<proteinExistence type="predicted"/>
<evidence type="ECO:0008006" key="3">
    <source>
        <dbReference type="Google" id="ProtNLM"/>
    </source>
</evidence>